<dbReference type="InterPro" id="IPR007197">
    <property type="entry name" value="rSAM"/>
</dbReference>
<dbReference type="GO" id="GO:0016829">
    <property type="term" value="F:lyase activity"/>
    <property type="evidence" value="ECO:0007669"/>
    <property type="project" value="UniProtKB-KW"/>
</dbReference>
<dbReference type="OrthoDB" id="9781783at2"/>
<evidence type="ECO:0000313" key="8">
    <source>
        <dbReference type="EMBL" id="TCN70217.1"/>
    </source>
</evidence>
<keyword evidence="1" id="KW-0004">4Fe-4S</keyword>
<keyword evidence="8" id="KW-0670">Pyruvate</keyword>
<evidence type="ECO:0000256" key="2">
    <source>
        <dbReference type="ARBA" id="ARBA00022691"/>
    </source>
</evidence>
<gene>
    <name evidence="8" type="ORF">CLV25_104172</name>
</gene>
<dbReference type="GO" id="GO:0046872">
    <property type="term" value="F:metal ion binding"/>
    <property type="evidence" value="ECO:0007669"/>
    <property type="project" value="UniProtKB-KW"/>
</dbReference>
<protein>
    <submittedName>
        <fullName evidence="8">Pyruvate formate lyase activating enzyme</fullName>
    </submittedName>
</protein>
<feature type="binding site" evidence="6">
    <location>
        <position position="87"/>
    </location>
    <ligand>
        <name>[4Fe-4S] cluster</name>
        <dbReference type="ChEBI" id="CHEBI:49883"/>
        <note>4Fe-4S-S-AdoMet</note>
    </ligand>
</feature>
<dbReference type="InterPro" id="IPR058240">
    <property type="entry name" value="rSAM_sf"/>
</dbReference>
<dbReference type="CDD" id="cd01335">
    <property type="entry name" value="Radical_SAM"/>
    <property type="match status" value="1"/>
</dbReference>
<comment type="caution">
    <text evidence="8">The sequence shown here is derived from an EMBL/GenBank/DDBJ whole genome shotgun (WGS) entry which is preliminary data.</text>
</comment>
<dbReference type="EMBL" id="SLWB01000004">
    <property type="protein sequence ID" value="TCN70217.1"/>
    <property type="molecule type" value="Genomic_DNA"/>
</dbReference>
<proteinExistence type="predicted"/>
<dbReference type="Proteomes" id="UP000294830">
    <property type="component" value="Unassembled WGS sequence"/>
</dbReference>
<keyword evidence="8" id="KW-0456">Lyase</keyword>
<dbReference type="NCBIfam" id="TIGR04337">
    <property type="entry name" value="AmmeMemoSam_rS"/>
    <property type="match status" value="1"/>
</dbReference>
<reference evidence="8 9" key="1">
    <citation type="submission" date="2019-03" db="EMBL/GenBank/DDBJ databases">
        <title>Genomic Encyclopedia of Archaeal and Bacterial Type Strains, Phase II (KMG-II): from individual species to whole genera.</title>
        <authorList>
            <person name="Goeker M."/>
        </authorList>
    </citation>
    <scope>NUCLEOTIDE SEQUENCE [LARGE SCALE GENOMIC DNA]</scope>
    <source>
        <strain evidence="8 9">RL-C</strain>
    </source>
</reference>
<accession>A0A4R2EPF1</accession>
<keyword evidence="2 6" id="KW-0949">S-adenosyl-L-methionine</keyword>
<evidence type="ECO:0000256" key="6">
    <source>
        <dbReference type="PIRSR" id="PIRSR004869-50"/>
    </source>
</evidence>
<feature type="binding site" evidence="6">
    <location>
        <position position="80"/>
    </location>
    <ligand>
        <name>[4Fe-4S] cluster</name>
        <dbReference type="ChEBI" id="CHEBI:49883"/>
        <note>4Fe-4S-S-AdoMet</note>
    </ligand>
</feature>
<dbReference type="PANTHER" id="PTHR30352">
    <property type="entry name" value="PYRUVATE FORMATE-LYASE-ACTIVATING ENZYME"/>
    <property type="match status" value="1"/>
</dbReference>
<dbReference type="SFLD" id="SFLDS00029">
    <property type="entry name" value="Radical_SAM"/>
    <property type="match status" value="1"/>
</dbReference>
<organism evidence="8 9">
    <name type="scientific">Acetobacteroides hydrogenigenes</name>
    <dbReference type="NCBI Taxonomy" id="979970"/>
    <lineage>
        <taxon>Bacteria</taxon>
        <taxon>Pseudomonadati</taxon>
        <taxon>Bacteroidota</taxon>
        <taxon>Bacteroidia</taxon>
        <taxon>Bacteroidales</taxon>
        <taxon>Rikenellaceae</taxon>
        <taxon>Acetobacteroides</taxon>
    </lineage>
</organism>
<keyword evidence="4 6" id="KW-0408">Iron</keyword>
<evidence type="ECO:0000313" key="9">
    <source>
        <dbReference type="Proteomes" id="UP000294830"/>
    </source>
</evidence>
<keyword evidence="5 6" id="KW-0411">Iron-sulfur</keyword>
<dbReference type="GO" id="GO:0051539">
    <property type="term" value="F:4 iron, 4 sulfur cluster binding"/>
    <property type="evidence" value="ECO:0007669"/>
    <property type="project" value="UniProtKB-KW"/>
</dbReference>
<dbReference type="InterPro" id="IPR034457">
    <property type="entry name" value="Organic_radical-activating"/>
</dbReference>
<dbReference type="InterPro" id="IPR013785">
    <property type="entry name" value="Aldolase_TIM"/>
</dbReference>
<feature type="binding site" evidence="6">
    <location>
        <position position="84"/>
    </location>
    <ligand>
        <name>[4Fe-4S] cluster</name>
        <dbReference type="ChEBI" id="CHEBI:49883"/>
        <note>4Fe-4S-S-AdoMet</note>
    </ligand>
</feature>
<dbReference type="InterPro" id="IPR016431">
    <property type="entry name" value="Pyrv-formate_lyase-activ_prd"/>
</dbReference>
<dbReference type="PIRSF" id="PIRSF004869">
    <property type="entry name" value="PflX_prd"/>
    <property type="match status" value="1"/>
</dbReference>
<dbReference type="AlphaFoldDB" id="A0A4R2EPF1"/>
<dbReference type="InterPro" id="IPR027596">
    <property type="entry name" value="AmmeMemoSam_rS"/>
</dbReference>
<keyword evidence="9" id="KW-1185">Reference proteome</keyword>
<evidence type="ECO:0000256" key="1">
    <source>
        <dbReference type="ARBA" id="ARBA00022485"/>
    </source>
</evidence>
<dbReference type="Gene3D" id="3.20.20.70">
    <property type="entry name" value="Aldolase class I"/>
    <property type="match status" value="1"/>
</dbReference>
<dbReference type="PANTHER" id="PTHR30352:SF5">
    <property type="entry name" value="PYRUVATE FORMATE-LYASE 1-ACTIVATING ENZYME"/>
    <property type="match status" value="1"/>
</dbReference>
<evidence type="ECO:0000259" key="7">
    <source>
        <dbReference type="PROSITE" id="PS51918"/>
    </source>
</evidence>
<evidence type="ECO:0000256" key="4">
    <source>
        <dbReference type="ARBA" id="ARBA00023004"/>
    </source>
</evidence>
<evidence type="ECO:0000256" key="5">
    <source>
        <dbReference type="ARBA" id="ARBA00023014"/>
    </source>
</evidence>
<dbReference type="Pfam" id="PF04055">
    <property type="entry name" value="Radical_SAM"/>
    <property type="match status" value="1"/>
</dbReference>
<comment type="cofactor">
    <cofactor evidence="6">
        <name>[4Fe-4S] cluster</name>
        <dbReference type="ChEBI" id="CHEBI:49883"/>
    </cofactor>
    <text evidence="6">Binds 1 [4Fe-4S] cluster. The cluster is coordinated with 3 cysteines and an exchangeable S-adenosyl-L-methionine.</text>
</comment>
<sequence length="333" mass="37165">MEAKFYSTIDGQVHCGLCPHRCHISDGKKGICQVRKNDGGKLYSLNYGVVSAMALDPIEKKPLYHFHPGSYIFSIGSVGCNFRCLFCQNYSIAQVKGNGWTESFPVIPPQVILQKAQEAVAQGNIGVAYTYNEPTVWFEYMYNIAERVSEAGLKNVMVSNGYIEAIPLDYLLPLMDAFNIDLKGYSNSFYKRMLGGTIEPVRNTLKAIVRAGKHLEVTYLVIPYENDNPARFREVAIWISEILGPDTVLHVNRYYPSYMLDTPATPLKTLLELYAVAKEHLNNVYIGNTGMAEYNNTYCPKCGKLVVERHGMHGNPVGLTNDGRCSGCGSQIM</sequence>
<dbReference type="RefSeq" id="WP_131838770.1">
    <property type="nucleotide sequence ID" value="NZ_SLWB01000004.1"/>
</dbReference>
<dbReference type="SUPFAM" id="SSF102114">
    <property type="entry name" value="Radical SAM enzymes"/>
    <property type="match status" value="1"/>
</dbReference>
<dbReference type="PROSITE" id="PS51918">
    <property type="entry name" value="RADICAL_SAM"/>
    <property type="match status" value="1"/>
</dbReference>
<name>A0A4R2EPF1_9BACT</name>
<keyword evidence="3 6" id="KW-0479">Metal-binding</keyword>
<evidence type="ECO:0000256" key="3">
    <source>
        <dbReference type="ARBA" id="ARBA00022723"/>
    </source>
</evidence>
<dbReference type="SFLD" id="SFLDG01101">
    <property type="entry name" value="Uncharacterised_Radical_SAM_Su"/>
    <property type="match status" value="1"/>
</dbReference>
<feature type="domain" description="Radical SAM core" evidence="7">
    <location>
        <begin position="66"/>
        <end position="292"/>
    </location>
</feature>